<gene>
    <name evidence="2" type="ORF">SAMN06265353_0862</name>
</gene>
<dbReference type="AlphaFoldDB" id="A0A285NXF3"/>
<evidence type="ECO:0000313" key="3">
    <source>
        <dbReference type="Proteomes" id="UP000218627"/>
    </source>
</evidence>
<reference evidence="3" key="1">
    <citation type="submission" date="2017-09" db="EMBL/GenBank/DDBJ databases">
        <authorList>
            <person name="Varghese N."/>
            <person name="Submissions S."/>
        </authorList>
    </citation>
    <scope>NUCLEOTIDE SEQUENCE [LARGE SCALE GENOMIC DNA]</scope>
    <source>
        <strain evidence="3">DSM 2913</strain>
    </source>
</reference>
<evidence type="ECO:0000256" key="1">
    <source>
        <dbReference type="SAM" id="MobiDB-lite"/>
    </source>
</evidence>
<accession>A0A285NXF3</accession>
<sequence>MKKVLLSLVIFSTTFAQESLEELKRQLEEQKRLIEELQRKIEALEKAQKEVPKPTTQVKEEAQKPAPADRTLQLRLKYDDRLKAYQVSPFRQTAFLPDISFIIDTSFVSRNRNDQVYKELEIPGLYDKHAHGELNEKRGFNLNYGELYLYAPVDPYFDLYATIPFSEEGSELEEAYAVTRGLPFGFQFKVGKFRSSFGRLNAQHPHVWDFANQPLVYKVFLGDDGLKEKGVQINWLAPTPFYLVFGAEVLQGENEQSFGTDGFKVGDISIGDARKPNLYVGFVKTSFDVGNLSVLTGLSFATGKSRINHLETEEPHAFAGKTKLYGFDLTARYSIDSYRYVSFQGEYLYRDQKGTRYAYDSNGNLITPYLSKKQGGFYAQLVWRFAPRWRAGIQYNLINKNDVKVMGVKQDLSSHLPAYYAMLEYDPTEFSRIRLQVGQNRAFFYEGQRKTVNEVILQFNFAIGAHGAHPF</sequence>
<feature type="region of interest" description="Disordered" evidence="1">
    <location>
        <begin position="45"/>
        <end position="66"/>
    </location>
</feature>
<dbReference type="RefSeq" id="WP_096601563.1">
    <property type="nucleotide sequence ID" value="NZ_OBEN01000003.1"/>
</dbReference>
<keyword evidence="3" id="KW-1185">Reference proteome</keyword>
<organism evidence="2 3">
    <name type="scientific">Hydrogenobacter hydrogenophilus</name>
    <dbReference type="NCBI Taxonomy" id="35835"/>
    <lineage>
        <taxon>Bacteria</taxon>
        <taxon>Pseudomonadati</taxon>
        <taxon>Aquificota</taxon>
        <taxon>Aquificia</taxon>
        <taxon>Aquificales</taxon>
        <taxon>Aquificaceae</taxon>
        <taxon>Hydrogenobacter</taxon>
    </lineage>
</organism>
<proteinExistence type="predicted"/>
<dbReference type="SUPFAM" id="SSF56935">
    <property type="entry name" value="Porins"/>
    <property type="match status" value="1"/>
</dbReference>
<dbReference type="InterPro" id="IPR023614">
    <property type="entry name" value="Porin_dom_sf"/>
</dbReference>
<evidence type="ECO:0008006" key="4">
    <source>
        <dbReference type="Google" id="ProtNLM"/>
    </source>
</evidence>
<dbReference type="Proteomes" id="UP000218627">
    <property type="component" value="Unassembled WGS sequence"/>
</dbReference>
<feature type="compositionally biased region" description="Basic and acidic residues" evidence="1">
    <location>
        <begin position="45"/>
        <end position="63"/>
    </location>
</feature>
<protein>
    <recommendedName>
        <fullName evidence="4">Phosphate-selective porin O and P</fullName>
    </recommendedName>
</protein>
<dbReference type="OrthoDB" id="9788733at2"/>
<evidence type="ECO:0000313" key="2">
    <source>
        <dbReference type="EMBL" id="SNZ13707.1"/>
    </source>
</evidence>
<dbReference type="Gene3D" id="2.40.160.10">
    <property type="entry name" value="Porin"/>
    <property type="match status" value="1"/>
</dbReference>
<name>A0A285NXF3_9AQUI</name>
<dbReference type="EMBL" id="OBEN01000003">
    <property type="protein sequence ID" value="SNZ13707.1"/>
    <property type="molecule type" value="Genomic_DNA"/>
</dbReference>